<protein>
    <submittedName>
        <fullName evidence="4">NmrA-like family protein</fullName>
    </submittedName>
</protein>
<evidence type="ECO:0000313" key="5">
    <source>
        <dbReference type="Proteomes" id="UP000076863"/>
    </source>
</evidence>
<keyword evidence="2" id="KW-0560">Oxidoreductase</keyword>
<dbReference type="Proteomes" id="UP000076863">
    <property type="component" value="Unassembled WGS sequence"/>
</dbReference>
<dbReference type="Pfam" id="PF05368">
    <property type="entry name" value="NmrA"/>
    <property type="match status" value="1"/>
</dbReference>
<dbReference type="InterPro" id="IPR008030">
    <property type="entry name" value="NmrA-like"/>
</dbReference>
<dbReference type="GO" id="GO:0016491">
    <property type="term" value="F:oxidoreductase activity"/>
    <property type="evidence" value="ECO:0007669"/>
    <property type="project" value="UniProtKB-KW"/>
</dbReference>
<keyword evidence="1" id="KW-0521">NADP</keyword>
<dbReference type="EMBL" id="AZHA01000003">
    <property type="protein sequence ID" value="OAA50008.1"/>
    <property type="molecule type" value="Genomic_DNA"/>
</dbReference>
<dbReference type="InterPro" id="IPR051609">
    <property type="entry name" value="NmrA/Isoflavone_reductase-like"/>
</dbReference>
<evidence type="ECO:0000259" key="3">
    <source>
        <dbReference type="Pfam" id="PF05368"/>
    </source>
</evidence>
<name>A0A162JWB2_9HYPO</name>
<evidence type="ECO:0000313" key="4">
    <source>
        <dbReference type="EMBL" id="OAA50008.1"/>
    </source>
</evidence>
<proteinExistence type="predicted"/>
<evidence type="ECO:0000256" key="2">
    <source>
        <dbReference type="ARBA" id="ARBA00023002"/>
    </source>
</evidence>
<dbReference type="PANTHER" id="PTHR47706:SF9">
    <property type="entry name" value="NMRA-LIKE DOMAIN-CONTAINING PROTEIN-RELATED"/>
    <property type="match status" value="1"/>
</dbReference>
<keyword evidence="5" id="KW-1185">Reference proteome</keyword>
<organism evidence="4 5">
    <name type="scientific">Beauveria brongniartii RCEF 3172</name>
    <dbReference type="NCBI Taxonomy" id="1081107"/>
    <lineage>
        <taxon>Eukaryota</taxon>
        <taxon>Fungi</taxon>
        <taxon>Dikarya</taxon>
        <taxon>Ascomycota</taxon>
        <taxon>Pezizomycotina</taxon>
        <taxon>Sordariomycetes</taxon>
        <taxon>Hypocreomycetidae</taxon>
        <taxon>Hypocreales</taxon>
        <taxon>Cordycipitaceae</taxon>
        <taxon>Beauveria</taxon>
        <taxon>Beauveria brongniartii</taxon>
    </lineage>
</organism>
<reference evidence="4 5" key="1">
    <citation type="journal article" date="2016" name="Genome Biol. Evol.">
        <title>Divergent and convergent evolution of fungal pathogenicity.</title>
        <authorList>
            <person name="Shang Y."/>
            <person name="Xiao G."/>
            <person name="Zheng P."/>
            <person name="Cen K."/>
            <person name="Zhan S."/>
            <person name="Wang C."/>
        </authorList>
    </citation>
    <scope>NUCLEOTIDE SEQUENCE [LARGE SCALE GENOMIC DNA]</scope>
    <source>
        <strain evidence="4 5">RCEF 3172</strain>
    </source>
</reference>
<gene>
    <name evidence="4" type="ORF">BBO_01643</name>
</gene>
<dbReference type="AlphaFoldDB" id="A0A162JWB2"/>
<dbReference type="Gene3D" id="3.40.50.720">
    <property type="entry name" value="NAD(P)-binding Rossmann-like Domain"/>
    <property type="match status" value="1"/>
</dbReference>
<dbReference type="InterPro" id="IPR036291">
    <property type="entry name" value="NAD(P)-bd_dom_sf"/>
</dbReference>
<dbReference type="OrthoDB" id="5283654at2759"/>
<accession>A0A162JWB2</accession>
<dbReference type="PANTHER" id="PTHR47706">
    <property type="entry name" value="NMRA-LIKE FAMILY PROTEIN"/>
    <property type="match status" value="1"/>
</dbReference>
<evidence type="ECO:0000256" key="1">
    <source>
        <dbReference type="ARBA" id="ARBA00022857"/>
    </source>
</evidence>
<dbReference type="SUPFAM" id="SSF51735">
    <property type="entry name" value="NAD(P)-binding Rossmann-fold domains"/>
    <property type="match status" value="1"/>
</dbReference>
<comment type="caution">
    <text evidence="4">The sequence shown here is derived from an EMBL/GenBank/DDBJ whole genome shotgun (WGS) entry which is preliminary data.</text>
</comment>
<sequence length="332" mass="36439">MSYNRIAVYGHRGRFSSKILSALIASGAPITVLYRPGSDVSSLPSSVPKIEVDVFDEDALVAALQHIDIVLSLVGDEGIDRELGFVRAIPRTGVKLFVPSDLGLQYDQEALAIPVLQKKTNVREAARHANIPFTVVLIANFAEFTLGSMWVHLLPLALSLSLADQVWNLSVMGVDVQGNRLLYTGNAAKEKASMCTVDYVAAAYVSIFTTNPVSEIRNRAIGLVELAPTGQEIAAALEKRHGRKPAIFRQSTEQVTAEFLARLDSDLSALAPAWYWRKLWGTGDLTRLLGSDIWHVPNVRKATLDDLIVKGEVDTYRDLSQVLPVLEEAMFK</sequence>
<feature type="domain" description="NmrA-like" evidence="3">
    <location>
        <begin position="4"/>
        <end position="257"/>
    </location>
</feature>